<proteinExistence type="predicted"/>
<feature type="compositionally biased region" description="Basic and acidic residues" evidence="1">
    <location>
        <begin position="26"/>
        <end position="42"/>
    </location>
</feature>
<evidence type="ECO:0000313" key="2">
    <source>
        <dbReference type="EMBL" id="GHA74976.1"/>
    </source>
</evidence>
<keyword evidence="3" id="KW-1185">Reference proteome</keyword>
<evidence type="ECO:0000256" key="1">
    <source>
        <dbReference type="SAM" id="MobiDB-lite"/>
    </source>
</evidence>
<protein>
    <submittedName>
        <fullName evidence="2">Uncharacterized protein</fullName>
    </submittedName>
</protein>
<evidence type="ECO:0000313" key="3">
    <source>
        <dbReference type="Proteomes" id="UP000614287"/>
    </source>
</evidence>
<dbReference type="AlphaFoldDB" id="A0A8J3CHP9"/>
<organism evidence="2 3">
    <name type="scientific">Formosimonas limnophila</name>
    <dbReference type="NCBI Taxonomy" id="1384487"/>
    <lineage>
        <taxon>Bacteria</taxon>
        <taxon>Pseudomonadati</taxon>
        <taxon>Pseudomonadota</taxon>
        <taxon>Betaproteobacteria</taxon>
        <taxon>Burkholderiales</taxon>
        <taxon>Burkholderiaceae</taxon>
        <taxon>Formosimonas</taxon>
    </lineage>
</organism>
<accession>A0A8J3CHP9</accession>
<name>A0A8J3CHP9_9BURK</name>
<reference evidence="2" key="2">
    <citation type="submission" date="2020-09" db="EMBL/GenBank/DDBJ databases">
        <authorList>
            <person name="Sun Q."/>
            <person name="Kim S."/>
        </authorList>
    </citation>
    <scope>NUCLEOTIDE SEQUENCE</scope>
    <source>
        <strain evidence="2">KCTC 32501</strain>
    </source>
</reference>
<dbReference type="EMBL" id="BMZG01000007">
    <property type="protein sequence ID" value="GHA74976.1"/>
    <property type="molecule type" value="Genomic_DNA"/>
</dbReference>
<sequence>MSNKPVEVPKVGFNEALQRIAKFDKDRLPDNLKQNSKEKTAPSKDGALKVTSIK</sequence>
<gene>
    <name evidence="2" type="ORF">GCM10009007_15090</name>
</gene>
<reference evidence="2" key="1">
    <citation type="journal article" date="2014" name="Int. J. Syst. Evol. Microbiol.">
        <title>Complete genome sequence of Corynebacterium casei LMG S-19264T (=DSM 44701T), isolated from a smear-ripened cheese.</title>
        <authorList>
            <consortium name="US DOE Joint Genome Institute (JGI-PGF)"/>
            <person name="Walter F."/>
            <person name="Albersmeier A."/>
            <person name="Kalinowski J."/>
            <person name="Ruckert C."/>
        </authorList>
    </citation>
    <scope>NUCLEOTIDE SEQUENCE</scope>
    <source>
        <strain evidence="2">KCTC 32501</strain>
    </source>
</reference>
<dbReference type="Proteomes" id="UP000614287">
    <property type="component" value="Unassembled WGS sequence"/>
</dbReference>
<dbReference type="RefSeq" id="WP_189493336.1">
    <property type="nucleotide sequence ID" value="NZ_BMZG01000007.1"/>
</dbReference>
<feature type="region of interest" description="Disordered" evidence="1">
    <location>
        <begin position="26"/>
        <end position="54"/>
    </location>
</feature>
<comment type="caution">
    <text evidence="2">The sequence shown here is derived from an EMBL/GenBank/DDBJ whole genome shotgun (WGS) entry which is preliminary data.</text>
</comment>